<dbReference type="AlphaFoldDB" id="A0A9W8Y3N2"/>
<keyword evidence="1" id="KW-0326">Glycosidase</keyword>
<dbReference type="GO" id="GO:0097510">
    <property type="term" value="P:base-excision repair, AP site formation via deaminated base removal"/>
    <property type="evidence" value="ECO:0007669"/>
    <property type="project" value="TreeGrafter"/>
</dbReference>
<dbReference type="PANTHER" id="PTHR11264">
    <property type="entry name" value="URACIL-DNA GLYCOSYLASE"/>
    <property type="match status" value="1"/>
</dbReference>
<gene>
    <name evidence="1" type="primary">UNG1</name>
    <name evidence="1" type="ORF">N0V83_008504</name>
</gene>
<dbReference type="InterPro" id="IPR036895">
    <property type="entry name" value="Uracil-DNA_glycosylase-like_sf"/>
</dbReference>
<protein>
    <submittedName>
        <fullName evidence="1">Uracil DNA glycosylase</fullName>
        <ecNumber evidence="1">3.2.2.27</ecNumber>
    </submittedName>
</protein>
<dbReference type="PANTHER" id="PTHR11264:SF0">
    <property type="entry name" value="URACIL-DNA GLYCOSYLASE"/>
    <property type="match status" value="1"/>
</dbReference>
<evidence type="ECO:0000313" key="1">
    <source>
        <dbReference type="EMBL" id="KAJ4365882.1"/>
    </source>
</evidence>
<evidence type="ECO:0000313" key="2">
    <source>
        <dbReference type="Proteomes" id="UP001140560"/>
    </source>
</evidence>
<dbReference type="EC" id="3.2.2.27" evidence="1"/>
<comment type="caution">
    <text evidence="1">The sequence shown here is derived from an EMBL/GenBank/DDBJ whole genome shotgun (WGS) entry which is preliminary data.</text>
</comment>
<dbReference type="Proteomes" id="UP001140560">
    <property type="component" value="Unassembled WGS sequence"/>
</dbReference>
<keyword evidence="2" id="KW-1185">Reference proteome</keyword>
<dbReference type="OrthoDB" id="10031947at2759"/>
<accession>A0A9W8Y3N2</accession>
<reference evidence="1" key="1">
    <citation type="submission" date="2022-10" db="EMBL/GenBank/DDBJ databases">
        <title>Tapping the CABI collections for fungal endophytes: first genome assemblies for Collariella, Neodidymelliopsis, Ascochyta clinopodiicola, Didymella pomorum, Didymosphaeria variabile, Neocosmospora piperis and Neocucurbitaria cava.</title>
        <authorList>
            <person name="Hill R."/>
        </authorList>
    </citation>
    <scope>NUCLEOTIDE SEQUENCE</scope>
    <source>
        <strain evidence="1">IMI 356814</strain>
    </source>
</reference>
<keyword evidence="1" id="KW-0378">Hydrolase</keyword>
<dbReference type="InterPro" id="IPR002043">
    <property type="entry name" value="UDG_fam1"/>
</dbReference>
<dbReference type="SUPFAM" id="SSF52141">
    <property type="entry name" value="Uracil-DNA glycosylase-like"/>
    <property type="match status" value="1"/>
</dbReference>
<dbReference type="GO" id="GO:0005739">
    <property type="term" value="C:mitochondrion"/>
    <property type="evidence" value="ECO:0007669"/>
    <property type="project" value="TreeGrafter"/>
</dbReference>
<sequence>MVRSEAATYRLDITSRIIRDCLELKKQKRIPHAFCSPSPHFFSTFHSPILSIATATMSLKRKAAEAASDAKKPKMNGSITAFFGAPKPSPNKATPKFDKDAWVTKLTDEQKELLQLEIDTLHDSWLPHLKDVLVSPQFLELKRFLRTELKSGKTVYPPMKDVYSWYAFCERVDSNVSFANRHG</sequence>
<dbReference type="GO" id="GO:0004844">
    <property type="term" value="F:uracil DNA N-glycosylase activity"/>
    <property type="evidence" value="ECO:0007669"/>
    <property type="project" value="UniProtKB-EC"/>
</dbReference>
<dbReference type="Gene3D" id="3.40.470.10">
    <property type="entry name" value="Uracil-DNA glycosylase-like domain"/>
    <property type="match status" value="1"/>
</dbReference>
<dbReference type="GO" id="GO:0005634">
    <property type="term" value="C:nucleus"/>
    <property type="evidence" value="ECO:0007669"/>
    <property type="project" value="TreeGrafter"/>
</dbReference>
<name>A0A9W8Y3N2_9PLEO</name>
<organism evidence="1 2">
    <name type="scientific">Neocucurbitaria cava</name>
    <dbReference type="NCBI Taxonomy" id="798079"/>
    <lineage>
        <taxon>Eukaryota</taxon>
        <taxon>Fungi</taxon>
        <taxon>Dikarya</taxon>
        <taxon>Ascomycota</taxon>
        <taxon>Pezizomycotina</taxon>
        <taxon>Dothideomycetes</taxon>
        <taxon>Pleosporomycetidae</taxon>
        <taxon>Pleosporales</taxon>
        <taxon>Pleosporineae</taxon>
        <taxon>Cucurbitariaceae</taxon>
        <taxon>Neocucurbitaria</taxon>
    </lineage>
</organism>
<dbReference type="EMBL" id="JAPEUY010000015">
    <property type="protein sequence ID" value="KAJ4365882.1"/>
    <property type="molecule type" value="Genomic_DNA"/>
</dbReference>
<proteinExistence type="predicted"/>